<keyword evidence="2" id="KW-0472">Membrane</keyword>
<dbReference type="AlphaFoldDB" id="E6SAH0"/>
<feature type="region of interest" description="Disordered" evidence="1">
    <location>
        <begin position="42"/>
        <end position="67"/>
    </location>
</feature>
<feature type="region of interest" description="Disordered" evidence="1">
    <location>
        <begin position="290"/>
        <end position="322"/>
    </location>
</feature>
<dbReference type="RefSeq" id="WP_013491540.1">
    <property type="nucleotide sequence ID" value="NC_014830.1"/>
</dbReference>
<feature type="transmembrane region" description="Helical" evidence="2">
    <location>
        <begin position="88"/>
        <end position="109"/>
    </location>
</feature>
<reference evidence="3 4" key="1">
    <citation type="journal article" date="2010" name="Stand. Genomic Sci.">
        <title>Complete genome sequence of Intrasporangium calvum type strain (7 KIP).</title>
        <authorList>
            <person name="Del Rio T.G."/>
            <person name="Chertkov O."/>
            <person name="Yasawong M."/>
            <person name="Lucas S."/>
            <person name="Deshpande S."/>
            <person name="Cheng J.F."/>
            <person name="Detter C."/>
            <person name="Tapia R."/>
            <person name="Han C."/>
            <person name="Goodwin L."/>
            <person name="Pitluck S."/>
            <person name="Liolios K."/>
            <person name="Ivanova N."/>
            <person name="Mavromatis K."/>
            <person name="Pati A."/>
            <person name="Chen A."/>
            <person name="Palaniappan K."/>
            <person name="Land M."/>
            <person name="Hauser L."/>
            <person name="Chang Y.J."/>
            <person name="Jeffries C.D."/>
            <person name="Rohde M."/>
            <person name="Pukall R."/>
            <person name="Sikorski J."/>
            <person name="Goker M."/>
            <person name="Woyke T."/>
            <person name="Bristow J."/>
            <person name="Eisen J.A."/>
            <person name="Markowitz V."/>
            <person name="Hugenholtz P."/>
            <person name="Kyrpides N.C."/>
            <person name="Klenk H.P."/>
            <person name="Lapidus A."/>
        </authorList>
    </citation>
    <scope>NUCLEOTIDE SEQUENCE [LARGE SCALE GENOMIC DNA]</scope>
    <source>
        <strain evidence="4">ATCC 23552 / DSM 43043 / JCM 3097 / NBRC 12989 / 7 KIP</strain>
    </source>
</reference>
<dbReference type="STRING" id="710696.Intca_0675"/>
<organism evidence="3 4">
    <name type="scientific">Intrasporangium calvum (strain ATCC 23552 / DSM 43043 / JCM 3097 / NBRC 12989 / NCIMB 10167 / NRRL B-3866 / 7 KIP)</name>
    <dbReference type="NCBI Taxonomy" id="710696"/>
    <lineage>
        <taxon>Bacteria</taxon>
        <taxon>Bacillati</taxon>
        <taxon>Actinomycetota</taxon>
        <taxon>Actinomycetes</taxon>
        <taxon>Micrococcales</taxon>
        <taxon>Intrasporangiaceae</taxon>
        <taxon>Intrasporangium</taxon>
    </lineage>
</organism>
<keyword evidence="2" id="KW-1133">Transmembrane helix</keyword>
<accession>E6SAH0</accession>
<keyword evidence="4" id="KW-1185">Reference proteome</keyword>
<keyword evidence="2" id="KW-0812">Transmembrane</keyword>
<feature type="compositionally biased region" description="Basic and acidic residues" evidence="1">
    <location>
        <begin position="302"/>
        <end position="312"/>
    </location>
</feature>
<dbReference type="HOGENOM" id="CLU_1068801_0_0_11"/>
<evidence type="ECO:0000256" key="2">
    <source>
        <dbReference type="SAM" id="Phobius"/>
    </source>
</evidence>
<evidence type="ECO:0000256" key="1">
    <source>
        <dbReference type="SAM" id="MobiDB-lite"/>
    </source>
</evidence>
<gene>
    <name evidence="3" type="ordered locus">Intca_0675</name>
</gene>
<protein>
    <submittedName>
        <fullName evidence="3">Uncharacterized protein</fullName>
    </submittedName>
</protein>
<dbReference type="KEGG" id="ica:Intca_0675"/>
<dbReference type="OrthoDB" id="3293457at2"/>
<feature type="compositionally biased region" description="Low complexity" evidence="1">
    <location>
        <begin position="58"/>
        <end position="67"/>
    </location>
</feature>
<proteinExistence type="predicted"/>
<dbReference type="eggNOG" id="ENOG5030VJG">
    <property type="taxonomic scope" value="Bacteria"/>
</dbReference>
<evidence type="ECO:0000313" key="3">
    <source>
        <dbReference type="EMBL" id="ADU47220.1"/>
    </source>
</evidence>
<evidence type="ECO:0000313" key="4">
    <source>
        <dbReference type="Proteomes" id="UP000008914"/>
    </source>
</evidence>
<dbReference type="EMBL" id="CP002343">
    <property type="protein sequence ID" value="ADU47220.1"/>
    <property type="molecule type" value="Genomic_DNA"/>
</dbReference>
<name>E6SAH0_INTC7</name>
<sequence>MKSTNTHDLIDRVLRDLDAAGPAVDDVRADERARSLFARVVASPPDAGAPGGRGAPGAAGASGAAEGEGLRRGLTPLGVRRSAGARRLVAVGVVAGVLGAGSVLAPQLFGASEALAWSAKPQRLTAEAAAAAEAACDEWVRDDIRGLDGVDLSGVRPVVTEARGSLILVYETDARPAPSDITCYVKGDRVIASGGSVATTTSPPLPPVPADSLQGNLGAVFSTSGGSIRGVTGRVGSDVVGVVLDSVAKGPVTATVRDGHFGAWWPDAPTTEQKENAAGPEITGATVTLRDGSTRPVSVEELSGRTTEELRTADTGGSAASG</sequence>
<dbReference type="Proteomes" id="UP000008914">
    <property type="component" value="Chromosome"/>
</dbReference>